<organism evidence="1 2">
    <name type="scientific">Pichia angusta</name>
    <name type="common">Yeast</name>
    <name type="synonym">Hansenula polymorpha</name>
    <dbReference type="NCBI Taxonomy" id="870730"/>
    <lineage>
        <taxon>Eukaryota</taxon>
        <taxon>Fungi</taxon>
        <taxon>Dikarya</taxon>
        <taxon>Ascomycota</taxon>
        <taxon>Saccharomycotina</taxon>
        <taxon>Pichiomycetes</taxon>
        <taxon>Pichiales</taxon>
        <taxon>Pichiaceae</taxon>
        <taxon>Ogataea</taxon>
    </lineage>
</organism>
<accession>A0ABQ7RY04</accession>
<keyword evidence="2" id="KW-1185">Reference proteome</keyword>
<protein>
    <submittedName>
        <fullName evidence="1">Uncharacterized protein</fullName>
    </submittedName>
</protein>
<comment type="caution">
    <text evidence="1">The sequence shown here is derived from an EMBL/GenBank/DDBJ whole genome shotgun (WGS) entry which is preliminary data.</text>
</comment>
<name>A0ABQ7RY04_PICAN</name>
<proteinExistence type="predicted"/>
<evidence type="ECO:0000313" key="1">
    <source>
        <dbReference type="EMBL" id="KAG7849986.1"/>
    </source>
</evidence>
<sequence length="73" mass="8494">MEIRDHGWRDGSELRTSCLVYMLSESLANCLTMSEVICRHRALNTDRAMDLSKISRHINARILDVHQKVRAIR</sequence>
<dbReference type="Proteomes" id="UP001197328">
    <property type="component" value="Unassembled WGS sequence"/>
</dbReference>
<dbReference type="EMBL" id="JAHLVD010000005">
    <property type="protein sequence ID" value="KAG7849986.1"/>
    <property type="molecule type" value="Genomic_DNA"/>
</dbReference>
<reference evidence="1 2" key="1">
    <citation type="journal article" date="2021" name="G3 (Bethesda)">
        <title>Genomic diversity, chromosomal rearrangements, and interspecies hybridization in the ogataea polymorpha species complex.</title>
        <authorList>
            <person name="Hanson S.J."/>
            <person name="Cinneide E.O."/>
            <person name="Salzberg L.I."/>
            <person name="Wolfe K.H."/>
            <person name="McGowan J."/>
            <person name="Fitzpatrick D.A."/>
            <person name="Matlin K."/>
        </authorList>
    </citation>
    <scope>NUCLEOTIDE SEQUENCE [LARGE SCALE GENOMIC DNA]</scope>
    <source>
        <strain evidence="1">51-138</strain>
    </source>
</reference>
<evidence type="ECO:0000313" key="2">
    <source>
        <dbReference type="Proteomes" id="UP001197328"/>
    </source>
</evidence>
<gene>
    <name evidence="1" type="ORF">KL940_002354</name>
</gene>